<keyword evidence="3" id="KW-0813">Transport</keyword>
<keyword evidence="8" id="KW-0175">Coiled coil</keyword>
<evidence type="ECO:0000259" key="13">
    <source>
        <dbReference type="PROSITE" id="PS50878"/>
    </source>
</evidence>
<keyword evidence="15" id="KW-1185">Reference proteome</keyword>
<organism evidence="14 15">
    <name type="scientific">Felis catus</name>
    <name type="common">Cat</name>
    <name type="synonym">Felis silvestris catus</name>
    <dbReference type="NCBI Taxonomy" id="9685"/>
    <lineage>
        <taxon>Eukaryota</taxon>
        <taxon>Metazoa</taxon>
        <taxon>Chordata</taxon>
        <taxon>Craniata</taxon>
        <taxon>Vertebrata</taxon>
        <taxon>Euteleostomi</taxon>
        <taxon>Mammalia</taxon>
        <taxon>Eutheria</taxon>
        <taxon>Laurasiatheria</taxon>
        <taxon>Carnivora</taxon>
        <taxon>Feliformia</taxon>
        <taxon>Felidae</taxon>
        <taxon>Felinae</taxon>
        <taxon>Felis</taxon>
    </lineage>
</organism>
<dbReference type="Ensembl" id="ENSFCTT00005013172.1">
    <property type="protein sequence ID" value="ENSFCTP00005008504.1"/>
    <property type="gene ID" value="ENSFCTG00005004855.1"/>
</dbReference>
<sequence length="276" mass="31124">WGQTGIPPRIPPYSRKSFFPRTLKIGIQTLLTVYYTVLDLKDAFFAIPLAPQSQPLFAFEWTDPEEGKAGQLTWTQLPHGFKNSLTLFNEALNQDLEPFRISKPQGTLLQYVDDILLVALSRSECPSATKELLSLLQKLGYRVSAKKAQICHTAVTFLGYNIKKGEGVPPGNYGNYGYANSGYSACEEENERLTESLRSKVTAIKSLSIEIGHEVKHQNKLLAEMDSQFDSTTGFLGKTMGKLKILSRGSQTKLLCYMMLFSLFVFFVIYWIIKLR</sequence>
<dbReference type="InterPro" id="IPR000727">
    <property type="entry name" value="T_SNARE_dom"/>
</dbReference>
<keyword evidence="9 11" id="KW-0472">Membrane</keyword>
<feature type="domain" description="Reverse transcriptase" evidence="13">
    <location>
        <begin position="1"/>
        <end position="162"/>
    </location>
</feature>
<evidence type="ECO:0000256" key="8">
    <source>
        <dbReference type="ARBA" id="ARBA00023054"/>
    </source>
</evidence>
<dbReference type="Gene3D" id="3.30.70.270">
    <property type="match status" value="1"/>
</dbReference>
<dbReference type="PROSITE" id="PS50192">
    <property type="entry name" value="T_SNARE"/>
    <property type="match status" value="1"/>
</dbReference>
<dbReference type="Gene3D" id="1.20.5.110">
    <property type="match status" value="1"/>
</dbReference>
<dbReference type="GeneTree" id="ENSGT00940000162637"/>
<proteinExistence type="inferred from homology"/>
<evidence type="ECO:0000313" key="15">
    <source>
        <dbReference type="Proteomes" id="UP000823872"/>
    </source>
</evidence>
<reference evidence="14 15" key="1">
    <citation type="submission" date="2021-02" db="EMBL/GenBank/DDBJ databases">
        <title>Safari Cat Assemblies.</title>
        <authorList>
            <person name="Bredemeyer K.R."/>
            <person name="Murphy W.J."/>
        </authorList>
    </citation>
    <scope>NUCLEOTIDE SEQUENCE [LARGE SCALE GENOMIC DNA]</scope>
</reference>
<comment type="similarity">
    <text evidence="2">Belongs to the beta type-B retroviral polymerase family. HERV class-II K(HML-2) pol subfamily.</text>
</comment>
<evidence type="ECO:0000256" key="7">
    <source>
        <dbReference type="ARBA" id="ARBA00023034"/>
    </source>
</evidence>
<reference evidence="14" key="3">
    <citation type="submission" date="2025-09" db="UniProtKB">
        <authorList>
            <consortium name="Ensembl"/>
        </authorList>
    </citation>
    <scope>IDENTIFICATION</scope>
    <source>
        <strain evidence="14">breed Abyssinian</strain>
    </source>
</reference>
<feature type="transmembrane region" description="Helical" evidence="11">
    <location>
        <begin position="254"/>
        <end position="273"/>
    </location>
</feature>
<dbReference type="SUPFAM" id="SSF56672">
    <property type="entry name" value="DNA/RNA polymerases"/>
    <property type="match status" value="1"/>
</dbReference>
<keyword evidence="6 11" id="KW-1133">Transmembrane helix</keyword>
<accession>A0ABI7WEK5</accession>
<gene>
    <name evidence="14" type="primary">FASLG</name>
</gene>
<evidence type="ECO:0000256" key="3">
    <source>
        <dbReference type="ARBA" id="ARBA00022448"/>
    </source>
</evidence>
<reference evidence="14" key="2">
    <citation type="submission" date="2025-08" db="UniProtKB">
        <authorList>
            <consortium name="Ensembl"/>
        </authorList>
    </citation>
    <scope>IDENTIFICATION</scope>
    <source>
        <strain evidence="14">breed Abyssinian</strain>
    </source>
</reference>
<dbReference type="InterPro" id="IPR000477">
    <property type="entry name" value="RT_dom"/>
</dbReference>
<dbReference type="InterPro" id="IPR043128">
    <property type="entry name" value="Rev_trsase/Diguanyl_cyclase"/>
</dbReference>
<dbReference type="CDD" id="cd15853">
    <property type="entry name" value="SNARE_Bet1"/>
    <property type="match status" value="1"/>
</dbReference>
<feature type="domain" description="T-SNARE coiled-coil homology" evidence="12">
    <location>
        <begin position="184"/>
        <end position="246"/>
    </location>
</feature>
<evidence type="ECO:0000256" key="9">
    <source>
        <dbReference type="ARBA" id="ARBA00023136"/>
    </source>
</evidence>
<dbReference type="InterPro" id="IPR039899">
    <property type="entry name" value="BET1_SNARE"/>
</dbReference>
<keyword evidence="5" id="KW-0653">Protein transport</keyword>
<evidence type="ECO:0000256" key="4">
    <source>
        <dbReference type="ARBA" id="ARBA00022692"/>
    </source>
</evidence>
<dbReference type="PANTHER" id="PTHR12791">
    <property type="entry name" value="GOLGI SNARE BET1-RELATED"/>
    <property type="match status" value="1"/>
</dbReference>
<evidence type="ECO:0000259" key="12">
    <source>
        <dbReference type="PROSITE" id="PS50192"/>
    </source>
</evidence>
<evidence type="ECO:0000256" key="1">
    <source>
        <dbReference type="ARBA" id="ARBA00004394"/>
    </source>
</evidence>
<dbReference type="Pfam" id="PF00078">
    <property type="entry name" value="RVT_1"/>
    <property type="match status" value="1"/>
</dbReference>
<keyword evidence="4 11" id="KW-0812">Transmembrane</keyword>
<evidence type="ECO:0000256" key="2">
    <source>
        <dbReference type="ARBA" id="ARBA00010879"/>
    </source>
</evidence>
<evidence type="ECO:0000256" key="11">
    <source>
        <dbReference type="SAM" id="Phobius"/>
    </source>
</evidence>
<keyword evidence="7" id="KW-0333">Golgi apparatus</keyword>
<dbReference type="SMART" id="SM00397">
    <property type="entry name" value="t_SNARE"/>
    <property type="match status" value="1"/>
</dbReference>
<dbReference type="PROSITE" id="PS50878">
    <property type="entry name" value="RT_POL"/>
    <property type="match status" value="1"/>
</dbReference>
<dbReference type="SUPFAM" id="SSF58038">
    <property type="entry name" value="SNARE fusion complex"/>
    <property type="match status" value="1"/>
</dbReference>
<protein>
    <submittedName>
        <fullName evidence="14">Tumor necrosis factor ligand superfamily member 6</fullName>
    </submittedName>
</protein>
<evidence type="ECO:0000256" key="5">
    <source>
        <dbReference type="ARBA" id="ARBA00022927"/>
    </source>
</evidence>
<comment type="subcellular location">
    <subcellularLocation>
        <location evidence="10">Endomembrane system</location>
        <topology evidence="10">Single-pass type IV membrane protein</topology>
    </subcellularLocation>
    <subcellularLocation>
        <location evidence="1">Golgi apparatus membrane</location>
    </subcellularLocation>
</comment>
<evidence type="ECO:0000313" key="14">
    <source>
        <dbReference type="Ensembl" id="ENSFCTP00005008504.1"/>
    </source>
</evidence>
<evidence type="ECO:0000256" key="10">
    <source>
        <dbReference type="ARBA" id="ARBA00046280"/>
    </source>
</evidence>
<name>A0ABI7WEK5_FELCA</name>
<dbReference type="Proteomes" id="UP000823872">
    <property type="component" value="Chromosome A2"/>
</dbReference>
<dbReference type="InterPro" id="IPR043502">
    <property type="entry name" value="DNA/RNA_pol_sf"/>
</dbReference>
<evidence type="ECO:0000256" key="6">
    <source>
        <dbReference type="ARBA" id="ARBA00022989"/>
    </source>
</evidence>